<comment type="caution">
    <text evidence="3">The sequence shown here is derived from an EMBL/GenBank/DDBJ whole genome shotgun (WGS) entry which is preliminary data.</text>
</comment>
<feature type="coiled-coil region" evidence="2">
    <location>
        <begin position="1"/>
        <end position="108"/>
    </location>
</feature>
<feature type="coiled-coil region" evidence="2">
    <location>
        <begin position="165"/>
        <end position="206"/>
    </location>
</feature>
<evidence type="ECO:0000313" key="3">
    <source>
        <dbReference type="EMBL" id="KAF3811370.1"/>
    </source>
</evidence>
<dbReference type="Gene3D" id="1.20.5.340">
    <property type="match status" value="1"/>
</dbReference>
<reference evidence="3" key="1">
    <citation type="journal article" date="2020" name="Phytopathology">
        <title>Genome sequence and comparative analysis of Colletotrichum gloeosporioides isolated from Liriodendron leaves.</title>
        <authorList>
            <person name="Fu F.F."/>
            <person name="Hao Z."/>
            <person name="Wang P."/>
            <person name="Lu Y."/>
            <person name="Xue L.J."/>
            <person name="Wei G."/>
            <person name="Tian Y."/>
            <person name="Baishi H."/>
            <person name="Xu H."/>
            <person name="Shi J."/>
            <person name="Cheng T."/>
            <person name="Wang G."/>
            <person name="Yi Y."/>
            <person name="Chen J."/>
        </authorList>
    </citation>
    <scope>NUCLEOTIDE SEQUENCE</scope>
    <source>
        <strain evidence="3">Lc1</strain>
    </source>
</reference>
<organism evidence="3 4">
    <name type="scientific">Colletotrichum gloeosporioides</name>
    <name type="common">Anthracnose fungus</name>
    <name type="synonym">Glomerella cingulata</name>
    <dbReference type="NCBI Taxonomy" id="474922"/>
    <lineage>
        <taxon>Eukaryota</taxon>
        <taxon>Fungi</taxon>
        <taxon>Dikarya</taxon>
        <taxon>Ascomycota</taxon>
        <taxon>Pezizomycotina</taxon>
        <taxon>Sordariomycetes</taxon>
        <taxon>Hypocreomycetidae</taxon>
        <taxon>Glomerellales</taxon>
        <taxon>Glomerellaceae</taxon>
        <taxon>Colletotrichum</taxon>
        <taxon>Colletotrichum gloeosporioides species complex</taxon>
    </lineage>
</organism>
<accession>A0A8H4FR35</accession>
<dbReference type="Proteomes" id="UP000613401">
    <property type="component" value="Unassembled WGS sequence"/>
</dbReference>
<evidence type="ECO:0000256" key="2">
    <source>
        <dbReference type="SAM" id="Coils"/>
    </source>
</evidence>
<dbReference type="GeneID" id="69008858"/>
<dbReference type="AlphaFoldDB" id="A0A8H4FR35"/>
<evidence type="ECO:0000256" key="1">
    <source>
        <dbReference type="ARBA" id="ARBA00023054"/>
    </source>
</evidence>
<dbReference type="FunFam" id="1.20.5.340:FF:000001">
    <property type="entry name" value="Tropomyosin alpha-1 chain isoform 2"/>
    <property type="match status" value="1"/>
</dbReference>
<keyword evidence="1 2" id="KW-0175">Coiled coil</keyword>
<keyword evidence="4" id="KW-1185">Reference proteome</keyword>
<name>A0A8H4FR35_COLGL</name>
<dbReference type="SUPFAM" id="SSF57997">
    <property type="entry name" value="Tropomyosin"/>
    <property type="match status" value="2"/>
</dbReference>
<gene>
    <name evidence="3" type="ORF">GCG54_00001691</name>
</gene>
<dbReference type="Pfam" id="PF00261">
    <property type="entry name" value="Tropomyosin"/>
    <property type="match status" value="2"/>
</dbReference>
<dbReference type="Gene3D" id="1.20.5.170">
    <property type="match status" value="1"/>
</dbReference>
<reference evidence="3" key="2">
    <citation type="submission" date="2020-03" db="EMBL/GenBank/DDBJ databases">
        <authorList>
            <person name="Fu F.-F."/>
            <person name="Chen J."/>
        </authorList>
    </citation>
    <scope>NUCLEOTIDE SEQUENCE</scope>
    <source>
        <strain evidence="3">Lc1</strain>
    </source>
</reference>
<proteinExistence type="predicted"/>
<evidence type="ECO:0008006" key="5">
    <source>
        <dbReference type="Google" id="ProtNLM"/>
    </source>
</evidence>
<protein>
    <recommendedName>
        <fullName evidence="5">Actin lateral binding protein</fullName>
    </recommendedName>
</protein>
<sequence length="210" mass="24242">MDRIKEKMNSLRLEADESAAKVEELQARVKTLEQENLAKEQEITSLQHKNGLLEGEVEKLETAVKDFKKAADESAGTGTQNETLQRRLQLLEEEAEEADKTLREANEKYVLDPVIEPSKYFPPFSLAFNHPPTDPLSCSLKPAPPMNLVTYTVFFHRLRQTDVKAGHFERKVQALESERDQWESKYEEMSKKYTQVQKELEDFQNEIGNI</sequence>
<dbReference type="InterPro" id="IPR000533">
    <property type="entry name" value="Tropomyosin"/>
</dbReference>
<dbReference type="EMBL" id="WVTB01000007">
    <property type="protein sequence ID" value="KAF3811370.1"/>
    <property type="molecule type" value="Genomic_DNA"/>
</dbReference>
<evidence type="ECO:0000313" key="4">
    <source>
        <dbReference type="Proteomes" id="UP000613401"/>
    </source>
</evidence>
<dbReference type="RefSeq" id="XP_045270529.1">
    <property type="nucleotide sequence ID" value="XM_045401800.1"/>
</dbReference>